<keyword evidence="3" id="KW-0596">Phosphopantetheine</keyword>
<proteinExistence type="inferred from homology"/>
<dbReference type="SUPFAM" id="SSF52777">
    <property type="entry name" value="CoA-dependent acyltransferases"/>
    <property type="match status" value="8"/>
</dbReference>
<dbReference type="InterPro" id="IPR010071">
    <property type="entry name" value="AA_adenyl_dom"/>
</dbReference>
<dbReference type="PROSITE" id="PS00455">
    <property type="entry name" value="AMP_BINDING"/>
    <property type="match status" value="2"/>
</dbReference>
<dbReference type="InterPro" id="IPR023213">
    <property type="entry name" value="CAT-like_dom_sf"/>
</dbReference>
<organism evidence="7 8">
    <name type="scientific">Variovorax boronicumulans</name>
    <dbReference type="NCBI Taxonomy" id="436515"/>
    <lineage>
        <taxon>Bacteria</taxon>
        <taxon>Pseudomonadati</taxon>
        <taxon>Pseudomonadota</taxon>
        <taxon>Betaproteobacteria</taxon>
        <taxon>Burkholderiales</taxon>
        <taxon>Comamonadaceae</taxon>
        <taxon>Variovorax</taxon>
    </lineage>
</organism>
<dbReference type="FunFam" id="1.10.1200.10:FF:000005">
    <property type="entry name" value="Nonribosomal peptide synthetase 1"/>
    <property type="match status" value="2"/>
</dbReference>
<dbReference type="InterPro" id="IPR045851">
    <property type="entry name" value="AMP-bd_C_sf"/>
</dbReference>
<dbReference type="Gene3D" id="3.40.50.980">
    <property type="match status" value="2"/>
</dbReference>
<gene>
    <name evidence="7" type="ORF">CKY39_24460</name>
</gene>
<comment type="cofactor">
    <cofactor evidence="1">
        <name>pantetheine 4'-phosphate</name>
        <dbReference type="ChEBI" id="CHEBI:47942"/>
    </cofactor>
</comment>
<comment type="similarity">
    <text evidence="2">Belongs to the ATP-dependent AMP-binding enzyme family.</text>
</comment>
<dbReference type="InterPro" id="IPR042099">
    <property type="entry name" value="ANL_N_sf"/>
</dbReference>
<dbReference type="InterPro" id="IPR020845">
    <property type="entry name" value="AMP-binding_CS"/>
</dbReference>
<dbReference type="Pfam" id="PF13193">
    <property type="entry name" value="AMP-binding_C"/>
    <property type="match status" value="2"/>
</dbReference>
<dbReference type="CDD" id="cd17643">
    <property type="entry name" value="A_NRPS_Cytc1-like"/>
    <property type="match status" value="1"/>
</dbReference>
<dbReference type="NCBIfam" id="TIGR01720">
    <property type="entry name" value="NRPS-para261"/>
    <property type="match status" value="1"/>
</dbReference>
<dbReference type="GO" id="GO:0043041">
    <property type="term" value="P:amino acid activation for nonribosomal peptide biosynthetic process"/>
    <property type="evidence" value="ECO:0007669"/>
    <property type="project" value="TreeGrafter"/>
</dbReference>
<dbReference type="Proteomes" id="UP000217154">
    <property type="component" value="Chromosome"/>
</dbReference>
<dbReference type="PANTHER" id="PTHR45527:SF14">
    <property type="entry name" value="PLIPASTATIN SYNTHASE SUBUNIT B"/>
    <property type="match status" value="1"/>
</dbReference>
<dbReference type="GO" id="GO:0031177">
    <property type="term" value="F:phosphopantetheine binding"/>
    <property type="evidence" value="ECO:0007669"/>
    <property type="project" value="InterPro"/>
</dbReference>
<dbReference type="Gene3D" id="2.30.38.10">
    <property type="entry name" value="Luciferase, Domain 3"/>
    <property type="match status" value="1"/>
</dbReference>
<dbReference type="Pfam" id="PF00550">
    <property type="entry name" value="PP-binding"/>
    <property type="match status" value="3"/>
</dbReference>
<dbReference type="KEGG" id="vbo:CKY39_24460"/>
<evidence type="ECO:0000313" key="7">
    <source>
        <dbReference type="EMBL" id="ATA56041.1"/>
    </source>
</evidence>
<dbReference type="CDD" id="cd19534">
    <property type="entry name" value="E_NRPS"/>
    <property type="match status" value="1"/>
</dbReference>
<dbReference type="FunFam" id="3.30.300.30:FF:000010">
    <property type="entry name" value="Enterobactin synthetase component F"/>
    <property type="match status" value="2"/>
</dbReference>
<evidence type="ECO:0000256" key="3">
    <source>
        <dbReference type="ARBA" id="ARBA00022450"/>
    </source>
</evidence>
<dbReference type="PROSITE" id="PS00012">
    <property type="entry name" value="PHOSPHOPANTETHEINE"/>
    <property type="match status" value="2"/>
</dbReference>
<sequence length="3198" mass="347736">MNETTKMPKGVDPEAIAACTVPGEAVAMSFAQQQLWFLQNLEPQLTAYNLPRVFRLKGPLDADALERAFQALVERHAVLRTRFFNRDGAALQMVRGDAAFGIERIDLRGEAPASREAKLDDAVHRTVSHVFDLGVAPALVARLVQLGDEEHVLALCLHHIVSDAWSNPILAKDLADAYAAALRTTGAVHLPALPLQYADYARWQRERAASGAMQRDLDHWNAHLGSEVPALELSTDHARPEQLGFDGAATHFALEAPLCEALLKLCRAERSTPFVVLFAAWQVLLARYSGQYDFAVGVPSAGRHREELHGLLGFFVTTQVFRARLTPRMSLRDICRQVRGDVLAALDHADLPFDVLLASRTDRREPGRTPLFQVMFGLQMEDGTTGPRFEGLQVGQLPAPDRSAKFELSLDLTLAGAQVRGRLEYNTALYDKATIERMVGAYLEVLRHMAADAECPAGSFALTDAADRRRLAQWEGEAREHHAVAPIHRLFERQAAERPDATALAFGEQVLSYGELNARANRLAHHLLARGVKPEMLVGIAVERSADTVVGLLAILKAGAAYLPLDPDYPRDRLAYMIEDSGTALVLTQQAVREKIPAPDRVMVLELDTLDLSAEPARNPDIEVGLENLAYVIYTSGSTGRPKGAQLCHRNVTRLLAATDAWFGFGADDVWTLFHSYAFDFSVWEIFGALCTGGKLVVVPYWVSRSPEDFLALLGRERVTVLNQTPSAFGQLTRLHGLAEAGLALRWVIFGGEALEPETLRSWMDRFGDAQPRLINMYGITETTVHVTYRPITRRDLDGGRSPIGVPIPDLGLRVLDGELNAAPIGVPGELYVAGEGLARGYLGRPGLSAERFIADPFDTQGGGRLYRTGDLARWNEKGQLEYLGRIDHQVKVRGFRIELGEIEAQLLAQPEVREAVVIAKDSADGTWLAAYVSAKGGQALEPVRLREQLGRQLPDYMVPSVIVALEALPLNANGKVDRKALPEPAFAASAAYEAPQGETEQVIAAIWAEVLGVARVGRNDNFFELGGHSLMALGLLERIRARGWAVQVRTLFQWPQLARFAQAVEQEQRLARREVVVPSNGIPDGCEAIEPAMVTLMALDAAQIRRIEAAVPGGAANIQDIYPLVSLQEGMLFHHLLQTEGDAYVTSSALSFDSRERLERFVDSFNQVIARHDILRTAVLWEELAEPVQVVLREAPMRLRWLDDVAPAEGDTAALGATERMHRYAAPGRYRIDVRQAPMIHAIAAHDAARGCWLLQLFNHHMVDDNTTLKLVVQEIALIQQGRAGELPVPAPFRHFVAQARLGASRAEHEAFFGQLLGDVQDTTAPFNLLDVRGDGLDAEALRLPLDAALSAQVRQQAQRHGVSAATLFHLAWALVVARTAGKDDVVFGTVLFGRMQGGERALGLFINTLPLRIRLGAQTVEECLRQTHAALSGLLHHEHASLSLAQRCSGLSGGAPLFTSLLNCRHAAQSRKETSEAWPGMEIVGSRERSNYPVAMSVDDLGEGFEIGAQITAAVGARRLCGFMAESVRALVTALAENPGTRIGALEVMPDAEKALLQQWGVNGPEAVAALLPSDARGVHAVHRRFEAQAQAQPDAVAVIFGDKALAYGALNARANRLAHRLITLGVKPETRVGIALGRSFEMVVGILAVLKAGGAYVPMDPEYPADRLAYMVQDSGIGLLLTSEALAGRMPRPEGEHGVLLVDSEDLSGERSDNPDVPLHDHSLAYVIYTSGSTGKPKGVSVMHGPFDMHCRDTAVLYEMGPHSRELHFLSFAFDGAHERLHTALGCGASLVVRDDSLWTPEQTLAAMQRHGVTNAGFPPVYLRELAKEARDSGQCPPIHLYSFGGEAMPRDGFEAVCRYLKPKILINGYGPTEAVVTPMLWKVGADERCVPGYAPIGRPVGERSAHVLDADMNLVPRGVPGELYLGGAGLARGYLHRAGLTAERFVADPFGAPGGRLYRTGDLVQWSEDGQLEYLGRIDHQVKVRGFRIELGEIEAQLLQQPGVRQAVVVAAEGQGGARLVGYVGADEGLDVPRLRQALGEALPDYMVPGTIVVLDKLPLNANGKIDRKALPAPEAAGADAPYEAPQGEVEAALAQGWVEVLGVARVGRQDNFFELGGDSILSLQIVARMRKAGWRITPRQLFERQTVALLATVAQAVQTGAQRPASLREGEVPLLPIQADFLGAKLPVPSHWNQAVLLQPRTPVELAALRKAFEAVVAYHDAFRLRFGRDGEGRWTQHYGASAHHPAHEMLWVRQARDAQQIDALCDEAQRSLDIVNGPLLRALAIEVEDGSQRLLLAVHHLAVDGVSWRILLEDLGTACAQVLRGEAVVLPEKTSSYKDWSQALQTHAAQLAQDERERAHWQALAEVPAQLPCDRPQGAATTAEQASVELRLDKAATEALLKDAPAAYRTQVNDILLTALGRALCAWSGHERILVDLEGHGREDLFDGVDLTRTVGWFTSAFPVALAPLGEPGTALMRVKESLRGIPGKGLGFGLLRQRGDAGRAVHAQVVFNYLGQFDGDFDAHALWTPAAEGMGVTVNEGAPMGHEFLVNGQVYAGELALRVMYSRARHDAASVQGWVDRFRQELLALIAHCTSGLADAQGVTPSDFPLAALEAGALDTLVSALPEAATQIENIHPLAPGQQGMLFESSIAPGTEINVVQTLVQMVGLDPDRLKSAWQATVARHAALRTGFHWLPEGEPMQVVLRHLDAPVQLLDWRGRHRDEAALEQAWNTLCEEERLRGFDMARPPLARWVAVRVSDNAWRLAWTWHHILFDGWSVSRVMGELFAFYAGQKVTSPLQPYADFVAAARGGRDAKDEEQTYWQDRYADIGRTPTLLCGVPLQRWAAGGCDSHRVVLDASTTRALRAMAQAEQVTLNTLVQAAWALLLMQRTGRAGVCFGVTMSGRSFEMRGIDDVVGLCINSLPLMLRPDGATGVGAWLRQIVAANLALRQREHAPLPVVQGWLGTPGQSLYDTLVIFENYPVDEAISGGVGPSLGIQASSGRGTLGVPLVLIVETKGEEMWLSFEHAREVFDPEGMAALAAQMEGLVKTLLQGAGRTVASLLEAPAVAHAALTRTPVRDAVAGASRRALPASAFSALAEAWRGVLSSPAATPHTHFFEMGGDSLLAARLVVQWNARVDREGLPAAKMRLRDVFEHPVLDDLAVALCLPAGRTSPDSGRTAPLTALEESL</sequence>
<evidence type="ECO:0000256" key="5">
    <source>
        <dbReference type="ARBA" id="ARBA00022737"/>
    </source>
</evidence>
<dbReference type="GO" id="GO:0044550">
    <property type="term" value="P:secondary metabolite biosynthetic process"/>
    <property type="evidence" value="ECO:0007669"/>
    <property type="project" value="UniProtKB-ARBA"/>
</dbReference>
<evidence type="ECO:0000313" key="8">
    <source>
        <dbReference type="Proteomes" id="UP000217154"/>
    </source>
</evidence>
<keyword evidence="4" id="KW-0597">Phosphoprotein</keyword>
<reference evidence="7 8" key="1">
    <citation type="submission" date="2017-09" db="EMBL/GenBank/DDBJ databases">
        <title>The diverse metabolic capabilities of V. boronicumulans make it an excellent choice for continued studies on novel biodegradation.</title>
        <authorList>
            <person name="Sun S."/>
        </authorList>
    </citation>
    <scope>NUCLEOTIDE SEQUENCE [LARGE SCALE GENOMIC DNA]</scope>
    <source>
        <strain evidence="7 8">J1</strain>
    </source>
</reference>
<dbReference type="CDD" id="cd19544">
    <property type="entry name" value="E-C_NRPS"/>
    <property type="match status" value="1"/>
</dbReference>
<dbReference type="Gene3D" id="3.30.559.10">
    <property type="entry name" value="Chloramphenicol acetyltransferase-like domain"/>
    <property type="match status" value="4"/>
</dbReference>
<dbReference type="FunFam" id="3.40.50.12780:FF:000012">
    <property type="entry name" value="Non-ribosomal peptide synthetase"/>
    <property type="match status" value="1"/>
</dbReference>
<dbReference type="Pfam" id="PF00668">
    <property type="entry name" value="Condensation"/>
    <property type="match status" value="4"/>
</dbReference>
<protein>
    <submittedName>
        <fullName evidence="7">Non-ribosomal peptide synthetase</fullName>
    </submittedName>
</protein>
<dbReference type="CDD" id="cd17649">
    <property type="entry name" value="A_NRPS_PvdJ-like"/>
    <property type="match status" value="1"/>
</dbReference>
<name>A0A250DPK1_9BURK</name>
<dbReference type="InterPro" id="IPR036736">
    <property type="entry name" value="ACP-like_sf"/>
</dbReference>
<evidence type="ECO:0000259" key="6">
    <source>
        <dbReference type="PROSITE" id="PS50075"/>
    </source>
</evidence>
<dbReference type="NCBIfam" id="TIGR01733">
    <property type="entry name" value="AA-adenyl-dom"/>
    <property type="match status" value="2"/>
</dbReference>
<dbReference type="Gene3D" id="1.10.1200.10">
    <property type="entry name" value="ACP-like"/>
    <property type="match status" value="3"/>
</dbReference>
<evidence type="ECO:0000256" key="1">
    <source>
        <dbReference type="ARBA" id="ARBA00001957"/>
    </source>
</evidence>
<dbReference type="FunFam" id="3.40.50.980:FF:000001">
    <property type="entry name" value="Non-ribosomal peptide synthetase"/>
    <property type="match status" value="2"/>
</dbReference>
<dbReference type="GO" id="GO:0005829">
    <property type="term" value="C:cytosol"/>
    <property type="evidence" value="ECO:0007669"/>
    <property type="project" value="TreeGrafter"/>
</dbReference>
<dbReference type="PANTHER" id="PTHR45527">
    <property type="entry name" value="NONRIBOSOMAL PEPTIDE SYNTHETASE"/>
    <property type="match status" value="1"/>
</dbReference>
<dbReference type="PROSITE" id="PS50075">
    <property type="entry name" value="CARRIER"/>
    <property type="match status" value="3"/>
</dbReference>
<dbReference type="Gene3D" id="3.40.50.12780">
    <property type="entry name" value="N-terminal domain of ligase-like"/>
    <property type="match status" value="1"/>
</dbReference>
<dbReference type="Gene3D" id="3.30.300.30">
    <property type="match status" value="2"/>
</dbReference>
<dbReference type="Gene3D" id="3.30.559.30">
    <property type="entry name" value="Nonribosomal peptide synthetase, condensation domain"/>
    <property type="match status" value="4"/>
</dbReference>
<accession>A0A250DPK1</accession>
<dbReference type="EMBL" id="CP023284">
    <property type="protein sequence ID" value="ATA56041.1"/>
    <property type="molecule type" value="Genomic_DNA"/>
</dbReference>
<dbReference type="InterPro" id="IPR006162">
    <property type="entry name" value="Ppantetheine_attach_site"/>
</dbReference>
<feature type="domain" description="Carrier" evidence="6">
    <location>
        <begin position="3097"/>
        <end position="3178"/>
    </location>
</feature>
<dbReference type="CDD" id="cd19531">
    <property type="entry name" value="LCL_NRPS-like"/>
    <property type="match status" value="1"/>
</dbReference>
<evidence type="ECO:0000256" key="2">
    <source>
        <dbReference type="ARBA" id="ARBA00006432"/>
    </source>
</evidence>
<dbReference type="NCBIfam" id="NF003417">
    <property type="entry name" value="PRK04813.1"/>
    <property type="match status" value="2"/>
</dbReference>
<dbReference type="GO" id="GO:0003824">
    <property type="term" value="F:catalytic activity"/>
    <property type="evidence" value="ECO:0007669"/>
    <property type="project" value="UniProtKB-KW"/>
</dbReference>
<dbReference type="FunFam" id="3.40.50.980:FF:000002">
    <property type="entry name" value="Enterobactin synthetase component F"/>
    <property type="match status" value="1"/>
</dbReference>
<feature type="domain" description="Carrier" evidence="6">
    <location>
        <begin position="2089"/>
        <end position="2163"/>
    </location>
</feature>
<dbReference type="InterPro" id="IPR020806">
    <property type="entry name" value="PKS_PP-bd"/>
</dbReference>
<dbReference type="SUPFAM" id="SSF47336">
    <property type="entry name" value="ACP-like"/>
    <property type="match status" value="3"/>
</dbReference>
<dbReference type="InterPro" id="IPR025110">
    <property type="entry name" value="AMP-bd_C"/>
</dbReference>
<dbReference type="SMART" id="SM00823">
    <property type="entry name" value="PKS_PP"/>
    <property type="match status" value="3"/>
</dbReference>
<dbReference type="InterPro" id="IPR010060">
    <property type="entry name" value="NRPS_synth"/>
</dbReference>
<dbReference type="InterPro" id="IPR000873">
    <property type="entry name" value="AMP-dep_synth/lig_dom"/>
</dbReference>
<dbReference type="RefSeq" id="WP_095746300.1">
    <property type="nucleotide sequence ID" value="NZ_CP023284.1"/>
</dbReference>
<feature type="domain" description="Carrier" evidence="6">
    <location>
        <begin position="995"/>
        <end position="1069"/>
    </location>
</feature>
<keyword evidence="5" id="KW-0677">Repeat</keyword>
<dbReference type="InterPro" id="IPR001242">
    <property type="entry name" value="Condensation_dom"/>
</dbReference>
<evidence type="ECO:0000256" key="4">
    <source>
        <dbReference type="ARBA" id="ARBA00022553"/>
    </source>
</evidence>
<dbReference type="FunFam" id="2.30.38.10:FF:000001">
    <property type="entry name" value="Non-ribosomal peptide synthetase PvdI"/>
    <property type="match status" value="2"/>
</dbReference>
<dbReference type="Pfam" id="PF00501">
    <property type="entry name" value="AMP-binding"/>
    <property type="match status" value="2"/>
</dbReference>
<dbReference type="SUPFAM" id="SSF56801">
    <property type="entry name" value="Acetyl-CoA synthetase-like"/>
    <property type="match status" value="2"/>
</dbReference>
<dbReference type="InterPro" id="IPR009081">
    <property type="entry name" value="PP-bd_ACP"/>
</dbReference>